<organism evidence="1">
    <name type="scientific">marine metagenome</name>
    <dbReference type="NCBI Taxonomy" id="408172"/>
    <lineage>
        <taxon>unclassified sequences</taxon>
        <taxon>metagenomes</taxon>
        <taxon>ecological metagenomes</taxon>
    </lineage>
</organism>
<protein>
    <submittedName>
        <fullName evidence="1">Uncharacterized protein</fullName>
    </submittedName>
</protein>
<proteinExistence type="predicted"/>
<dbReference type="EMBL" id="UINC01061057">
    <property type="protein sequence ID" value="SVB86221.1"/>
    <property type="molecule type" value="Genomic_DNA"/>
</dbReference>
<dbReference type="AlphaFoldDB" id="A0A382HIA3"/>
<accession>A0A382HIA3</accession>
<sequence length="39" mass="4628">MMSIKTSGLKWGSRKSKIIYYGEVLYTMVNILDFQLEQR</sequence>
<name>A0A382HIA3_9ZZZZ</name>
<reference evidence="1" key="1">
    <citation type="submission" date="2018-05" db="EMBL/GenBank/DDBJ databases">
        <authorList>
            <person name="Lanie J.A."/>
            <person name="Ng W.-L."/>
            <person name="Kazmierczak K.M."/>
            <person name="Andrzejewski T.M."/>
            <person name="Davidsen T.M."/>
            <person name="Wayne K.J."/>
            <person name="Tettelin H."/>
            <person name="Glass J.I."/>
            <person name="Rusch D."/>
            <person name="Podicherti R."/>
            <person name="Tsui H.-C.T."/>
            <person name="Winkler M.E."/>
        </authorList>
    </citation>
    <scope>NUCLEOTIDE SEQUENCE</scope>
</reference>
<gene>
    <name evidence="1" type="ORF">METZ01_LOCUS239075</name>
</gene>
<evidence type="ECO:0000313" key="1">
    <source>
        <dbReference type="EMBL" id="SVB86221.1"/>
    </source>
</evidence>